<dbReference type="Pfam" id="PF05761">
    <property type="entry name" value="5_nucleotid"/>
    <property type="match status" value="1"/>
</dbReference>
<comment type="caution">
    <text evidence="5">The sequence shown here is derived from an EMBL/GenBank/DDBJ whole genome shotgun (WGS) entry which is preliminary data.</text>
</comment>
<dbReference type="PANTHER" id="PTHR12103:SF12">
    <property type="entry name" value="FI20020P1"/>
    <property type="match status" value="1"/>
</dbReference>
<evidence type="ECO:0000256" key="3">
    <source>
        <dbReference type="ARBA" id="ARBA00022801"/>
    </source>
</evidence>
<sequence>MKIDSFHHIQKDTVYRGLHKLSWDEVLEQYSGFHVPVKQMNQFHGAGSEMHQFVDIFTIPEISLISQVIEFFQSNAIAYDPEYVFWDVRSSVQSIHTSGQLHKEITKNLEKYLTNSSRIAELLDRLISHDKKLFLISNSGFPFINAGMTYMVGADWLDKFDVVIINARKPDFFISNKRPFRMYNHDTNSTLWHRVSQLEKGCVYSEGNLFDLQRFTGWSGSKVLYFGDHVYTDLADATLHHGWRTGAIIPELTDEINALNKEEFKRDVILMVGLQDLIEKYQDIAPDDLLNSWQMELITIKKRTKDLINPHFGSIFRTFHNPTYFSRRLHRFADIYTASLSNLLHYSVDHQFYPRRGALAHENMFES</sequence>
<proteinExistence type="inferred from homology"/>
<dbReference type="AlphaFoldDB" id="A0A7J7KP42"/>
<dbReference type="Proteomes" id="UP000593567">
    <property type="component" value="Unassembled WGS sequence"/>
</dbReference>
<dbReference type="Gene3D" id="3.40.50.1000">
    <property type="entry name" value="HAD superfamily/HAD-like"/>
    <property type="match status" value="1"/>
</dbReference>
<dbReference type="OrthoDB" id="409330at2759"/>
<keyword evidence="2" id="KW-0479">Metal-binding</keyword>
<evidence type="ECO:0000256" key="1">
    <source>
        <dbReference type="ARBA" id="ARBA00009589"/>
    </source>
</evidence>
<keyword evidence="4" id="KW-0460">Magnesium</keyword>
<gene>
    <name evidence="5" type="ORF">EB796_001733</name>
</gene>
<dbReference type="InterPro" id="IPR008380">
    <property type="entry name" value="HAD-SF_hydro_IG_5-nucl"/>
</dbReference>
<dbReference type="NCBIfam" id="TIGR02244">
    <property type="entry name" value="HAD-IG-Ncltidse"/>
    <property type="match status" value="1"/>
</dbReference>
<dbReference type="SUPFAM" id="SSF56784">
    <property type="entry name" value="HAD-like"/>
    <property type="match status" value="1"/>
</dbReference>
<accession>A0A7J7KP42</accession>
<dbReference type="PANTHER" id="PTHR12103">
    <property type="entry name" value="5'-NUCLEOTIDASE DOMAIN-CONTAINING"/>
    <property type="match status" value="1"/>
</dbReference>
<evidence type="ECO:0000256" key="2">
    <source>
        <dbReference type="ARBA" id="ARBA00022723"/>
    </source>
</evidence>
<dbReference type="GO" id="GO:0046872">
    <property type="term" value="F:metal ion binding"/>
    <property type="evidence" value="ECO:0007669"/>
    <property type="project" value="UniProtKB-KW"/>
</dbReference>
<name>A0A7J7KP42_BUGNE</name>
<dbReference type="InterPro" id="IPR036412">
    <property type="entry name" value="HAD-like_sf"/>
</dbReference>
<evidence type="ECO:0000256" key="4">
    <source>
        <dbReference type="ARBA" id="ARBA00022842"/>
    </source>
</evidence>
<dbReference type="InterPro" id="IPR023214">
    <property type="entry name" value="HAD_sf"/>
</dbReference>
<evidence type="ECO:0000313" key="5">
    <source>
        <dbReference type="EMBL" id="KAF6039959.1"/>
    </source>
</evidence>
<comment type="similarity">
    <text evidence="1">Belongs to the 5'(3')-deoxyribonucleotidase family.</text>
</comment>
<protein>
    <submittedName>
        <fullName evidence="5">NT5DC3</fullName>
    </submittedName>
</protein>
<organism evidence="5 6">
    <name type="scientific">Bugula neritina</name>
    <name type="common">Brown bryozoan</name>
    <name type="synonym">Sertularia neritina</name>
    <dbReference type="NCBI Taxonomy" id="10212"/>
    <lineage>
        <taxon>Eukaryota</taxon>
        <taxon>Metazoa</taxon>
        <taxon>Spiralia</taxon>
        <taxon>Lophotrochozoa</taxon>
        <taxon>Bryozoa</taxon>
        <taxon>Gymnolaemata</taxon>
        <taxon>Cheilostomatida</taxon>
        <taxon>Flustrina</taxon>
        <taxon>Buguloidea</taxon>
        <taxon>Bugulidae</taxon>
        <taxon>Bugula</taxon>
    </lineage>
</organism>
<reference evidence="5" key="1">
    <citation type="submission" date="2020-06" db="EMBL/GenBank/DDBJ databases">
        <title>Draft genome of Bugula neritina, a colonial animal packing powerful symbionts and potential medicines.</title>
        <authorList>
            <person name="Rayko M."/>
        </authorList>
    </citation>
    <scope>NUCLEOTIDE SEQUENCE [LARGE SCALE GENOMIC DNA]</scope>
    <source>
        <strain evidence="5">Kwan_BN1</strain>
    </source>
</reference>
<dbReference type="GO" id="GO:0008253">
    <property type="term" value="F:5'-nucleotidase activity"/>
    <property type="evidence" value="ECO:0007669"/>
    <property type="project" value="TreeGrafter"/>
</dbReference>
<keyword evidence="6" id="KW-1185">Reference proteome</keyword>
<dbReference type="EMBL" id="VXIV02000196">
    <property type="protein sequence ID" value="KAF6039959.1"/>
    <property type="molecule type" value="Genomic_DNA"/>
</dbReference>
<keyword evidence="3" id="KW-0378">Hydrolase</keyword>
<evidence type="ECO:0000313" key="6">
    <source>
        <dbReference type="Proteomes" id="UP000593567"/>
    </source>
</evidence>